<reference evidence="1 2" key="1">
    <citation type="submission" date="2020-06" db="EMBL/GenBank/DDBJ databases">
        <title>Actinomadura xiongansis sp. nov., isolated from soil of Baiyangdian.</title>
        <authorList>
            <person name="Zhang X."/>
        </authorList>
    </citation>
    <scope>NUCLEOTIDE SEQUENCE [LARGE SCALE GENOMIC DNA]</scope>
    <source>
        <strain evidence="1 2">HBUM206468</strain>
    </source>
</reference>
<dbReference type="Proteomes" id="UP000805614">
    <property type="component" value="Unassembled WGS sequence"/>
</dbReference>
<gene>
    <name evidence="1" type="ORF">HKK74_09345</name>
</gene>
<evidence type="ECO:0000313" key="1">
    <source>
        <dbReference type="EMBL" id="MBC6465700.1"/>
    </source>
</evidence>
<accession>A0ABR7LMG8</accession>
<protein>
    <submittedName>
        <fullName evidence="1">Uncharacterized protein</fullName>
    </submittedName>
</protein>
<comment type="caution">
    <text evidence="1">The sequence shown here is derived from an EMBL/GenBank/DDBJ whole genome shotgun (WGS) entry which is preliminary data.</text>
</comment>
<organism evidence="1 2">
    <name type="scientific">Actinomadura alba</name>
    <dbReference type="NCBI Taxonomy" id="406431"/>
    <lineage>
        <taxon>Bacteria</taxon>
        <taxon>Bacillati</taxon>
        <taxon>Actinomycetota</taxon>
        <taxon>Actinomycetes</taxon>
        <taxon>Streptosporangiales</taxon>
        <taxon>Thermomonosporaceae</taxon>
        <taxon>Actinomadura</taxon>
    </lineage>
</organism>
<dbReference type="Pfam" id="PF19674">
    <property type="entry name" value="DUF6177"/>
    <property type="match status" value="1"/>
</dbReference>
<keyword evidence="2" id="KW-1185">Reference proteome</keyword>
<proteinExistence type="predicted"/>
<evidence type="ECO:0000313" key="2">
    <source>
        <dbReference type="Proteomes" id="UP000805614"/>
    </source>
</evidence>
<dbReference type="InterPro" id="IPR046175">
    <property type="entry name" value="DUF6177"/>
</dbReference>
<sequence>MVVLRDRPVVAFNQWLADALRVCGESGRGLQIVTPVTSRLSLPLKLVLTGPGSLWVISDGGGYYDGLTGRPLRWDGAAFSPVPEARDYAPGYTTRSSEPIGAQLTLTFRVRHGAGELLGGAVGHLCHSFTGHPPLGWGTAEPAANLWNLDEMNGLFRQRSPRATWLAVIGPAAEAGPGAGMGDNGAPPVGQRRTMVGTLLLSSSQGGVEEAGTLVFGFSAADPPPVSTLSTLVGSVAAEHRLASLFAQLSPGRADLTTEPRWMGAPAPIGMAVGAETGVGSVPSDVPGRPIGDPRSPAMWFDLGDGRSAEGWRRYEQLMRHLRAPA</sequence>
<dbReference type="EMBL" id="JABVEC010000005">
    <property type="protein sequence ID" value="MBC6465700.1"/>
    <property type="molecule type" value="Genomic_DNA"/>
</dbReference>
<name>A0ABR7LMG8_9ACTN</name>